<keyword evidence="2 8" id="KW-0812">Transmembrane</keyword>
<dbReference type="GO" id="GO:0004930">
    <property type="term" value="F:G protein-coupled receptor activity"/>
    <property type="evidence" value="ECO:0007669"/>
    <property type="project" value="InterPro"/>
</dbReference>
<dbReference type="EMBL" id="DS469532">
    <property type="protein sequence ID" value="EDO45883.1"/>
    <property type="molecule type" value="Genomic_DNA"/>
</dbReference>
<sequence>MTVAYVEKVLITLNFHNAGIREVCDAESALGISWKETPAGHRTSVTCPRHAKGKAKRKCEADSRWQSPDFSDCVTDEYMQLSEKSRKLAEFADSSPLIRDLAQLTTQTIDNSLIFGGDLLKSVNIMSAIVQHNGQNDLLEVNRDDMQNFMTASSNLLDLTNQQEWHNLQRTKSGSSEVLRAMEMFSLQAAIRLPREEMRSTFITNNIVLKLDRLSSRDGVLVFPDYTDDKIARWDARHDFISIPPSVFSKGEISAASMSYKTLPYILRDTNASSGLGPNSKILSTILHPPPSGKISPPVTIVLGHIKPKRANPKCVFWDYSINPHKGGGWSTRGCWLASGNETHSICQCNHLSNFAVLMDLSDDEVSAKEQKRERTMALMWIGIPVLVVGVIGALYMSFSWTGRSRISSASSRSIDEKTGLLGQRVTTSRVREEFKASPARHLYRALSPAYSPPQRDLEWQDEFHFNMGVQKQTMLKLVLPQLEDLKKHVEQDLSIEDKTLVSGTKQLFLNTDEETIHDKSNPYHQDLSRNNTILNCPSTPKSTTMEEISISQKALPSQAASQSADVSSAASQTTQTAQTHDVLPSALLQGSYVSCSDKRNLQLLAVERQVRLTRDVLSEENSPHPKVSDQTGSSMTSLMTAQATLPVTSESTVERMSSMRSSFSTVTSQSLTLRSEPAEVTSISVTSLKSIAMASKPSEQCVSSEAKQERRKPRVTFAEDGLPTLKDLEYRESARAKRQRRLEKRIFAQRLRRWGAMSRLDMDQIELTDSPKHVMLTADYDLRAQLCGDEVIDSIEERCETYDENGDVNKESHSHGSRVSLQAFHRPRIKQQDGSRVTNSNERLPPIHNCCDSLFNFNNNL</sequence>
<protein>
    <recommendedName>
        <fullName evidence="13">GPS domain-containing protein</fullName>
    </recommendedName>
</protein>
<evidence type="ECO:0000313" key="12">
    <source>
        <dbReference type="Proteomes" id="UP000001593"/>
    </source>
</evidence>
<keyword evidence="5" id="KW-1015">Disulfide bond</keyword>
<dbReference type="InterPro" id="IPR000203">
    <property type="entry name" value="GPS"/>
</dbReference>
<feature type="transmembrane region" description="Helical" evidence="8">
    <location>
        <begin position="378"/>
        <end position="399"/>
    </location>
</feature>
<dbReference type="InterPro" id="IPR046338">
    <property type="entry name" value="GAIN_dom_sf"/>
</dbReference>
<dbReference type="InterPro" id="IPR036445">
    <property type="entry name" value="GPCR_2_extracell_dom_sf"/>
</dbReference>
<proteinExistence type="predicted"/>
<dbReference type="Pfam" id="PF16489">
    <property type="entry name" value="GAIN"/>
    <property type="match status" value="1"/>
</dbReference>
<evidence type="ECO:0000256" key="6">
    <source>
        <dbReference type="ARBA" id="ARBA00023180"/>
    </source>
</evidence>
<organism evidence="11 12">
    <name type="scientific">Nematostella vectensis</name>
    <name type="common">Starlet sea anemone</name>
    <dbReference type="NCBI Taxonomy" id="45351"/>
    <lineage>
        <taxon>Eukaryota</taxon>
        <taxon>Metazoa</taxon>
        <taxon>Cnidaria</taxon>
        <taxon>Anthozoa</taxon>
        <taxon>Hexacorallia</taxon>
        <taxon>Actiniaria</taxon>
        <taxon>Edwardsiidae</taxon>
        <taxon>Nematostella</taxon>
    </lineage>
</organism>
<evidence type="ECO:0000256" key="4">
    <source>
        <dbReference type="ARBA" id="ARBA00023136"/>
    </source>
</evidence>
<dbReference type="SMART" id="SM00303">
    <property type="entry name" value="GPS"/>
    <property type="match status" value="1"/>
</dbReference>
<evidence type="ECO:0000256" key="5">
    <source>
        <dbReference type="ARBA" id="ARBA00023157"/>
    </source>
</evidence>
<dbReference type="InterPro" id="IPR057244">
    <property type="entry name" value="GAIN_B"/>
</dbReference>
<dbReference type="Gene3D" id="4.10.1240.10">
    <property type="entry name" value="GPCR, family 2, extracellular hormone receptor domain"/>
    <property type="match status" value="1"/>
</dbReference>
<keyword evidence="4 8" id="KW-0472">Membrane</keyword>
<dbReference type="InterPro" id="IPR001879">
    <property type="entry name" value="GPCR_2_extracellular_dom"/>
</dbReference>
<dbReference type="Proteomes" id="UP000001593">
    <property type="component" value="Unassembled WGS sequence"/>
</dbReference>
<reference evidence="11 12" key="1">
    <citation type="journal article" date="2007" name="Science">
        <title>Sea anemone genome reveals ancestral eumetazoan gene repertoire and genomic organization.</title>
        <authorList>
            <person name="Putnam N.H."/>
            <person name="Srivastava M."/>
            <person name="Hellsten U."/>
            <person name="Dirks B."/>
            <person name="Chapman J."/>
            <person name="Salamov A."/>
            <person name="Terry A."/>
            <person name="Shapiro H."/>
            <person name="Lindquist E."/>
            <person name="Kapitonov V.V."/>
            <person name="Jurka J."/>
            <person name="Genikhovich G."/>
            <person name="Grigoriev I.V."/>
            <person name="Lucas S.M."/>
            <person name="Steele R.E."/>
            <person name="Finnerty J.R."/>
            <person name="Technau U."/>
            <person name="Martindale M.Q."/>
            <person name="Rokhsar D.S."/>
        </authorList>
    </citation>
    <scope>NUCLEOTIDE SEQUENCE [LARGE SCALE GENOMIC DNA]</scope>
    <source>
        <strain evidence="12">CH2 X CH6</strain>
    </source>
</reference>
<dbReference type="PANTHER" id="PTHR45813">
    <property type="entry name" value="IG-LIKE DOMAIN-CONTAINING PROTEIN"/>
    <property type="match status" value="1"/>
</dbReference>
<feature type="domain" description="GAIN-B" evidence="9">
    <location>
        <begin position="198"/>
        <end position="365"/>
    </location>
</feature>
<dbReference type="Gene3D" id="1.25.40.610">
    <property type="match status" value="1"/>
</dbReference>
<evidence type="ECO:0000259" key="9">
    <source>
        <dbReference type="PROSITE" id="PS50221"/>
    </source>
</evidence>
<dbReference type="eggNOG" id="KOG4193">
    <property type="taxonomic scope" value="Eukaryota"/>
</dbReference>
<dbReference type="STRING" id="45351.A7RRT9"/>
<feature type="compositionally biased region" description="Low complexity" evidence="7">
    <location>
        <begin position="558"/>
        <end position="573"/>
    </location>
</feature>
<feature type="region of interest" description="Disordered" evidence="7">
    <location>
        <begin position="553"/>
        <end position="573"/>
    </location>
</feature>
<name>A7RRT9_NEMVE</name>
<evidence type="ECO:0000259" key="10">
    <source>
        <dbReference type="PROSITE" id="PS50227"/>
    </source>
</evidence>
<dbReference type="GO" id="GO:0005886">
    <property type="term" value="C:plasma membrane"/>
    <property type="evidence" value="ECO:0000318"/>
    <property type="project" value="GO_Central"/>
</dbReference>
<dbReference type="InterPro" id="IPR051587">
    <property type="entry name" value="Adhesion_GPCR"/>
</dbReference>
<evidence type="ECO:0000256" key="7">
    <source>
        <dbReference type="SAM" id="MobiDB-lite"/>
    </source>
</evidence>
<dbReference type="FunFam" id="2.60.220.50:FF:000048">
    <property type="entry name" value="Predicted protein"/>
    <property type="match status" value="1"/>
</dbReference>
<evidence type="ECO:0000256" key="2">
    <source>
        <dbReference type="ARBA" id="ARBA00022692"/>
    </source>
</evidence>
<accession>A7RRT9</accession>
<dbReference type="PROSITE" id="PS50227">
    <property type="entry name" value="G_PROTEIN_RECEP_F2_3"/>
    <property type="match status" value="1"/>
</dbReference>
<keyword evidence="3 8" id="KW-1133">Transmembrane helix</keyword>
<dbReference type="Gene3D" id="2.60.220.50">
    <property type="match status" value="1"/>
</dbReference>
<dbReference type="PANTHER" id="PTHR45813:SF8">
    <property type="entry name" value="IG-LIKE DOMAIN-CONTAINING PROTEIN"/>
    <property type="match status" value="1"/>
</dbReference>
<dbReference type="Pfam" id="PF01825">
    <property type="entry name" value="GPS"/>
    <property type="match status" value="1"/>
</dbReference>
<dbReference type="InParanoid" id="A7RRT9"/>
<dbReference type="InterPro" id="IPR032471">
    <property type="entry name" value="AGRL2-4_GAIN_subdom_A"/>
</dbReference>
<keyword evidence="6" id="KW-0325">Glycoprotein</keyword>
<evidence type="ECO:0000256" key="3">
    <source>
        <dbReference type="ARBA" id="ARBA00022989"/>
    </source>
</evidence>
<keyword evidence="12" id="KW-1185">Reference proteome</keyword>
<dbReference type="SMART" id="SM00008">
    <property type="entry name" value="HormR"/>
    <property type="match status" value="1"/>
</dbReference>
<evidence type="ECO:0000256" key="1">
    <source>
        <dbReference type="ARBA" id="ARBA00004370"/>
    </source>
</evidence>
<feature type="domain" description="G-protein coupled receptors family 2 profile 1" evidence="10">
    <location>
        <begin position="24"/>
        <end position="77"/>
    </location>
</feature>
<dbReference type="HOGENOM" id="CLU_332126_0_0_1"/>
<comment type="subcellular location">
    <subcellularLocation>
        <location evidence="1">Membrane</location>
    </subcellularLocation>
</comment>
<dbReference type="AlphaFoldDB" id="A7RRT9"/>
<dbReference type="Pfam" id="PF02793">
    <property type="entry name" value="HRM"/>
    <property type="match status" value="1"/>
</dbReference>
<evidence type="ECO:0000313" key="11">
    <source>
        <dbReference type="EMBL" id="EDO45883.1"/>
    </source>
</evidence>
<dbReference type="MEROPS" id="P02.013"/>
<evidence type="ECO:0008006" key="13">
    <source>
        <dbReference type="Google" id="ProtNLM"/>
    </source>
</evidence>
<evidence type="ECO:0000256" key="8">
    <source>
        <dbReference type="SAM" id="Phobius"/>
    </source>
</evidence>
<dbReference type="PROSITE" id="PS50221">
    <property type="entry name" value="GAIN_B"/>
    <property type="match status" value="1"/>
</dbReference>
<gene>
    <name evidence="11" type="ORF">NEMVEDRAFT_v1g240246</name>
</gene>
<dbReference type="SUPFAM" id="SSF111418">
    <property type="entry name" value="Hormone receptor domain"/>
    <property type="match status" value="1"/>
</dbReference>